<dbReference type="Gene3D" id="3.30.70.100">
    <property type="match status" value="1"/>
</dbReference>
<dbReference type="PROSITE" id="PS51725">
    <property type="entry name" value="ABM"/>
    <property type="match status" value="1"/>
</dbReference>
<feature type="domain" description="ABM" evidence="1">
    <location>
        <begin position="3"/>
        <end position="92"/>
    </location>
</feature>
<dbReference type="PANTHER" id="PTHR33336">
    <property type="entry name" value="QUINOL MONOOXYGENASE YGIN-RELATED"/>
    <property type="match status" value="1"/>
</dbReference>
<dbReference type="InterPro" id="IPR050744">
    <property type="entry name" value="AI-2_Isomerase_LsrG"/>
</dbReference>
<keyword evidence="2" id="KW-0503">Monooxygenase</keyword>
<gene>
    <name evidence="2" type="ORF">P3G67_29260</name>
</gene>
<reference evidence="2 3" key="1">
    <citation type="submission" date="2023-03" db="EMBL/GenBank/DDBJ databases">
        <title>Draft genome sequence of Streptomyces sp. RB6PN23 isolated from peat swamp forest in Thailand.</title>
        <authorList>
            <person name="Klaysubun C."/>
            <person name="Duangmal K."/>
        </authorList>
    </citation>
    <scope>NUCLEOTIDE SEQUENCE [LARGE SCALE GENOMIC DNA]</scope>
    <source>
        <strain evidence="2 3">RB6PN23</strain>
    </source>
</reference>
<dbReference type="PANTHER" id="PTHR33336:SF15">
    <property type="entry name" value="ABM DOMAIN-CONTAINING PROTEIN"/>
    <property type="match status" value="1"/>
</dbReference>
<dbReference type="SUPFAM" id="SSF54909">
    <property type="entry name" value="Dimeric alpha+beta barrel"/>
    <property type="match status" value="1"/>
</dbReference>
<sequence length="96" mass="10803">MAHVVIATWKAKPGQADHIRAILETVTPLNRTEEKMISFDAFVSETDPDTFVLVEKYTDATGYDDHKATEAFRRYVVGEAIPSLAERSVRTFQSLT</sequence>
<dbReference type="Proteomes" id="UP001216579">
    <property type="component" value="Unassembled WGS sequence"/>
</dbReference>
<dbReference type="EMBL" id="JARJBC010000024">
    <property type="protein sequence ID" value="MDF3293231.1"/>
    <property type="molecule type" value="Genomic_DNA"/>
</dbReference>
<dbReference type="RefSeq" id="WP_276096170.1">
    <property type="nucleotide sequence ID" value="NZ_JARJBC010000024.1"/>
</dbReference>
<keyword evidence="2" id="KW-0560">Oxidoreductase</keyword>
<accession>A0ABT5ZU16</accession>
<dbReference type="InterPro" id="IPR007138">
    <property type="entry name" value="ABM_dom"/>
</dbReference>
<proteinExistence type="predicted"/>
<protein>
    <submittedName>
        <fullName evidence="2">Quinol monooxygenase</fullName>
    </submittedName>
</protein>
<dbReference type="GO" id="GO:0004497">
    <property type="term" value="F:monooxygenase activity"/>
    <property type="evidence" value="ECO:0007669"/>
    <property type="project" value="UniProtKB-KW"/>
</dbReference>
<comment type="caution">
    <text evidence="2">The sequence shown here is derived from an EMBL/GenBank/DDBJ whole genome shotgun (WGS) entry which is preliminary data.</text>
</comment>
<dbReference type="InterPro" id="IPR011008">
    <property type="entry name" value="Dimeric_a/b-barrel"/>
</dbReference>
<evidence type="ECO:0000313" key="2">
    <source>
        <dbReference type="EMBL" id="MDF3293231.1"/>
    </source>
</evidence>
<evidence type="ECO:0000313" key="3">
    <source>
        <dbReference type="Proteomes" id="UP001216579"/>
    </source>
</evidence>
<organism evidence="2 3">
    <name type="scientific">Streptomyces silvisoli</name>
    <dbReference type="NCBI Taxonomy" id="3034235"/>
    <lineage>
        <taxon>Bacteria</taxon>
        <taxon>Bacillati</taxon>
        <taxon>Actinomycetota</taxon>
        <taxon>Actinomycetes</taxon>
        <taxon>Kitasatosporales</taxon>
        <taxon>Streptomycetaceae</taxon>
        <taxon>Streptomyces</taxon>
    </lineage>
</organism>
<name>A0ABT5ZU16_9ACTN</name>
<evidence type="ECO:0000259" key="1">
    <source>
        <dbReference type="PROSITE" id="PS51725"/>
    </source>
</evidence>
<dbReference type="Pfam" id="PF03992">
    <property type="entry name" value="ABM"/>
    <property type="match status" value="1"/>
</dbReference>
<keyword evidence="3" id="KW-1185">Reference proteome</keyword>